<feature type="region of interest" description="Disordered" evidence="2">
    <location>
        <begin position="40"/>
        <end position="71"/>
    </location>
</feature>
<protein>
    <recommendedName>
        <fullName evidence="5">Syntenin-2</fullName>
    </recommendedName>
</protein>
<sequence>MSHGSGTPSACALTHPAWHCLGFPGSGTCPRGLVAGWKGAGRGTSAPRAPKWGHGRRPPTRGSWHGHPLRPPRGHGAVVAPGWGTVTVVAPRQVLGAPGVAMPGGVGVSVVGAGVHSPKSAAPSMAGTTESRPRPRPHPRVLLAGGQHPPKPPSYGFSGLRCLHLPVPPPHLCPTWGWGQSAEATRPLPGPGTAIKPRGQTRGSAQEPELIAGHGRGSSSDGNALPLAGGHERPPGPAGAGSRWCRHPRHDGAHGEAEAPLCTAHAVPQPGGAGGLHGTRALQRRDPEKTLPGQQHRADPRRPPAGPAGRPPEREQRGAAAGGDQAGRAGDPPLQGREGQDGAAAAKHRPGHLRAAGEGQLAGLAGGAALRRPDPADRRQELHGLEQRQGAPGAEEGVPGENRHGGAGQVSGGVGDARGHGATHGAGVDPRCPLRPFQRTVTVHKDSTGHVGVVVKKGKIVSLAKDSSAARNGLLTHHYICEVNGQNVIGMKVGTPKCGCWQRGAALRPFMGSLWVQTTGFKDSEPPGWCHPGGGVGWGGWVVAPPRFYPC</sequence>
<dbReference type="PANTHER" id="PTHR12345">
    <property type="entry name" value="SYNTENIN RELATED"/>
    <property type="match status" value="1"/>
</dbReference>
<evidence type="ECO:0008006" key="5">
    <source>
        <dbReference type="Google" id="ProtNLM"/>
    </source>
</evidence>
<keyword evidence="1" id="KW-0677">Repeat</keyword>
<evidence type="ECO:0000256" key="1">
    <source>
        <dbReference type="ARBA" id="ARBA00022737"/>
    </source>
</evidence>
<dbReference type="InterPro" id="IPR051230">
    <property type="entry name" value="APP-Binding"/>
</dbReference>
<feature type="compositionally biased region" description="Gly residues" evidence="2">
    <location>
        <begin position="405"/>
        <end position="416"/>
    </location>
</feature>
<dbReference type="Ensembl" id="ENSCMMT00000019612.1">
    <property type="protein sequence ID" value="ENSCMMP00000017860.1"/>
    <property type="gene ID" value="ENSCMMG00000011317.1"/>
</dbReference>
<evidence type="ECO:0000256" key="2">
    <source>
        <dbReference type="SAM" id="MobiDB-lite"/>
    </source>
</evidence>
<dbReference type="InterPro" id="IPR036034">
    <property type="entry name" value="PDZ_sf"/>
</dbReference>
<evidence type="ECO:0000313" key="4">
    <source>
        <dbReference type="Proteomes" id="UP000694556"/>
    </source>
</evidence>
<accession>A0A8C3CEM5</accession>
<dbReference type="Gene3D" id="2.30.42.10">
    <property type="match status" value="1"/>
</dbReference>
<dbReference type="SUPFAM" id="SSF50156">
    <property type="entry name" value="PDZ domain-like"/>
    <property type="match status" value="1"/>
</dbReference>
<reference evidence="3" key="3">
    <citation type="submission" date="2025-09" db="UniProtKB">
        <authorList>
            <consortium name="Ensembl"/>
        </authorList>
    </citation>
    <scope>IDENTIFICATION</scope>
</reference>
<dbReference type="PANTHER" id="PTHR12345:SF13">
    <property type="entry name" value="SYNTENIN-2"/>
    <property type="match status" value="1"/>
</dbReference>
<feature type="region of interest" description="Disordered" evidence="2">
    <location>
        <begin position="118"/>
        <end position="148"/>
    </location>
</feature>
<proteinExistence type="predicted"/>
<dbReference type="Proteomes" id="UP000694556">
    <property type="component" value="Chromosome 21"/>
</dbReference>
<feature type="region of interest" description="Disordered" evidence="2">
    <location>
        <begin position="384"/>
        <end position="433"/>
    </location>
</feature>
<dbReference type="GO" id="GO:0005737">
    <property type="term" value="C:cytoplasm"/>
    <property type="evidence" value="ECO:0007669"/>
    <property type="project" value="TreeGrafter"/>
</dbReference>
<feature type="region of interest" description="Disordered" evidence="2">
    <location>
        <begin position="183"/>
        <end position="256"/>
    </location>
</feature>
<feature type="region of interest" description="Disordered" evidence="2">
    <location>
        <begin position="288"/>
        <end position="350"/>
    </location>
</feature>
<keyword evidence="4" id="KW-1185">Reference proteome</keyword>
<feature type="compositionally biased region" description="Low complexity" evidence="2">
    <location>
        <begin position="390"/>
        <end position="400"/>
    </location>
</feature>
<dbReference type="AlphaFoldDB" id="A0A8C3CEM5"/>
<reference evidence="3" key="2">
    <citation type="submission" date="2025-08" db="UniProtKB">
        <authorList>
            <consortium name="Ensembl"/>
        </authorList>
    </citation>
    <scope>IDENTIFICATION</scope>
</reference>
<dbReference type="GO" id="GO:0005886">
    <property type="term" value="C:plasma membrane"/>
    <property type="evidence" value="ECO:0007669"/>
    <property type="project" value="TreeGrafter"/>
</dbReference>
<evidence type="ECO:0000313" key="3">
    <source>
        <dbReference type="Ensembl" id="ENSCMMP00000017860.1"/>
    </source>
</evidence>
<organism evidence="3 4">
    <name type="scientific">Cairina moschata</name>
    <name type="common">Muscovy duck</name>
    <dbReference type="NCBI Taxonomy" id="8855"/>
    <lineage>
        <taxon>Eukaryota</taxon>
        <taxon>Metazoa</taxon>
        <taxon>Chordata</taxon>
        <taxon>Craniata</taxon>
        <taxon>Vertebrata</taxon>
        <taxon>Euteleostomi</taxon>
        <taxon>Archelosauria</taxon>
        <taxon>Archosauria</taxon>
        <taxon>Dinosauria</taxon>
        <taxon>Saurischia</taxon>
        <taxon>Theropoda</taxon>
        <taxon>Coelurosauria</taxon>
        <taxon>Aves</taxon>
        <taxon>Neognathae</taxon>
        <taxon>Galloanserae</taxon>
        <taxon>Anseriformes</taxon>
        <taxon>Anatidae</taxon>
        <taxon>Anatinae</taxon>
        <taxon>Cairina</taxon>
    </lineage>
</organism>
<reference evidence="3" key="1">
    <citation type="submission" date="2018-09" db="EMBL/GenBank/DDBJ databases">
        <title>Common duck and Muscovy duck high density SNP chip.</title>
        <authorList>
            <person name="Vignal A."/>
            <person name="Thebault N."/>
            <person name="Warren W.C."/>
        </authorList>
    </citation>
    <scope>NUCLEOTIDE SEQUENCE [LARGE SCALE GENOMIC DNA]</scope>
</reference>
<name>A0A8C3CEM5_CAIMO</name>